<dbReference type="InterPro" id="IPR013083">
    <property type="entry name" value="Znf_RING/FYVE/PHD"/>
</dbReference>
<name>A0A4Q1BP48_TREME</name>
<dbReference type="InParanoid" id="A0A4Q1BP48"/>
<dbReference type="InterPro" id="IPR051031">
    <property type="entry name" value="RING-box_E3_Ubiquitin_Ligase"/>
</dbReference>
<evidence type="ECO:0000256" key="7">
    <source>
        <dbReference type="ARBA" id="ARBA00022833"/>
    </source>
</evidence>
<comment type="caution">
    <text evidence="12">The sequence shown here is derived from an EMBL/GenBank/DDBJ whole genome shotgun (WGS) entry which is preliminary data.</text>
</comment>
<dbReference type="InterPro" id="IPR024991">
    <property type="entry name" value="RING-H2_APC11"/>
</dbReference>
<keyword evidence="5" id="KW-0498">Mitosis</keyword>
<dbReference type="VEuPathDB" id="FungiDB:TREMEDRAFT_19459"/>
<keyword evidence="4 9" id="KW-0863">Zinc-finger</keyword>
<evidence type="ECO:0000256" key="4">
    <source>
        <dbReference type="ARBA" id="ARBA00022771"/>
    </source>
</evidence>
<dbReference type="InterPro" id="IPR027417">
    <property type="entry name" value="P-loop_NTPase"/>
</dbReference>
<evidence type="ECO:0000256" key="1">
    <source>
        <dbReference type="ARBA" id="ARBA00013928"/>
    </source>
</evidence>
<evidence type="ECO:0000256" key="6">
    <source>
        <dbReference type="ARBA" id="ARBA00022786"/>
    </source>
</evidence>
<dbReference type="GO" id="GO:0097602">
    <property type="term" value="F:cullin family protein binding"/>
    <property type="evidence" value="ECO:0007669"/>
    <property type="project" value="InterPro"/>
</dbReference>
<feature type="compositionally biased region" description="Acidic residues" evidence="10">
    <location>
        <begin position="494"/>
        <end position="521"/>
    </location>
</feature>
<evidence type="ECO:0000256" key="10">
    <source>
        <dbReference type="SAM" id="MobiDB-lite"/>
    </source>
</evidence>
<evidence type="ECO:0000256" key="8">
    <source>
        <dbReference type="ARBA" id="ARBA00023306"/>
    </source>
</evidence>
<dbReference type="STRING" id="5217.A0A4Q1BP48"/>
<dbReference type="CDD" id="cd16456">
    <property type="entry name" value="RING-H2_APC11"/>
    <property type="match status" value="1"/>
</dbReference>
<dbReference type="OrthoDB" id="1681166at2759"/>
<dbReference type="EMBL" id="SDIL01000030">
    <property type="protein sequence ID" value="RXK39560.1"/>
    <property type="molecule type" value="Genomic_DNA"/>
</dbReference>
<evidence type="ECO:0000313" key="13">
    <source>
        <dbReference type="Proteomes" id="UP000289152"/>
    </source>
</evidence>
<sequence>MDPALPALVKGETHSSTSYKVRIIADHISHQVNLHRSSGKTSPLFVGLQGPQGCGKTTLCDQMISHLSSLGWKTAVLSLDDLYKTNAELKALSRKHPDIALLAGRGPPGTHDIELAETVLHAVASINAKKETVHLPIFDKSLCAGEGDRSEKTVPIVGPLDVFVLEGWSMGFTPLSSYKLEEIYSSPPPPLPGTAYHKNHPLADLMTLNSYLQEFSTEVYPLFSTMIAIQPTDYRNVFKWRLEQERNMKVRNGGKGMTDEQVEKFVERYMPGYELWRDGVEGSEMPWEGRVLKLVYGPEREVIRVEKLSASATGNVSKALRSTGKSMEEVSFTVPRNKDNRISRETLGRKKTGGGGGMKFSIVTYHPVATWKWDTSTEEHKLYHYAHPGAEEEEEDEDEDDDVCGICRLVFESCCPECKVPGDDCPLIWGECTHIFHLHCLLKWIETESSKGQCPMDRRPWVTADRKPDRLSTTVDRAPVAVVAPGPISRAEVAIDESGDEELDGEEGEDQGEEDEEEGEESGVLTEGLSMEVEQAVR</sequence>
<dbReference type="InterPro" id="IPR001841">
    <property type="entry name" value="Znf_RING"/>
</dbReference>
<evidence type="ECO:0000256" key="9">
    <source>
        <dbReference type="PROSITE-ProRule" id="PRU00175"/>
    </source>
</evidence>
<dbReference type="GO" id="GO:0008270">
    <property type="term" value="F:zinc ion binding"/>
    <property type="evidence" value="ECO:0007669"/>
    <property type="project" value="UniProtKB-KW"/>
</dbReference>
<evidence type="ECO:0000256" key="2">
    <source>
        <dbReference type="ARBA" id="ARBA00022618"/>
    </source>
</evidence>
<dbReference type="PROSITE" id="PS50089">
    <property type="entry name" value="ZF_RING_2"/>
    <property type="match status" value="1"/>
</dbReference>
<reference evidence="12 13" key="1">
    <citation type="submission" date="2016-06" db="EMBL/GenBank/DDBJ databases">
        <title>Evolution of pathogenesis and genome organization in the Tremellales.</title>
        <authorList>
            <person name="Cuomo C."/>
            <person name="Litvintseva A."/>
            <person name="Heitman J."/>
            <person name="Chen Y."/>
            <person name="Sun S."/>
            <person name="Springer D."/>
            <person name="Dromer F."/>
            <person name="Young S."/>
            <person name="Zeng Q."/>
            <person name="Chapman S."/>
            <person name="Gujja S."/>
            <person name="Saif S."/>
            <person name="Birren B."/>
        </authorList>
    </citation>
    <scope>NUCLEOTIDE SEQUENCE [LARGE SCALE GENOMIC DNA]</scope>
    <source>
        <strain evidence="12 13">ATCC 28783</strain>
    </source>
</reference>
<proteinExistence type="predicted"/>
<evidence type="ECO:0000313" key="12">
    <source>
        <dbReference type="EMBL" id="RXK39560.1"/>
    </source>
</evidence>
<dbReference type="AlphaFoldDB" id="A0A4Q1BP48"/>
<accession>A0A4Q1BP48</accession>
<dbReference type="PANTHER" id="PTHR11210">
    <property type="entry name" value="RING BOX"/>
    <property type="match status" value="1"/>
</dbReference>
<keyword evidence="8" id="KW-0131">Cell cycle</keyword>
<dbReference type="Pfam" id="PF12861">
    <property type="entry name" value="zf-ANAPC11"/>
    <property type="match status" value="1"/>
</dbReference>
<dbReference type="VEuPathDB" id="FungiDB:TREMEDRAFT_17516"/>
<organism evidence="12 13">
    <name type="scientific">Tremella mesenterica</name>
    <name type="common">Jelly fungus</name>
    <dbReference type="NCBI Taxonomy" id="5217"/>
    <lineage>
        <taxon>Eukaryota</taxon>
        <taxon>Fungi</taxon>
        <taxon>Dikarya</taxon>
        <taxon>Basidiomycota</taxon>
        <taxon>Agaricomycotina</taxon>
        <taxon>Tremellomycetes</taxon>
        <taxon>Tremellales</taxon>
        <taxon>Tremellaceae</taxon>
        <taxon>Tremella</taxon>
    </lineage>
</organism>
<keyword evidence="2" id="KW-0132">Cell division</keyword>
<dbReference type="Gene3D" id="3.40.50.300">
    <property type="entry name" value="P-loop containing nucleotide triphosphate hydrolases"/>
    <property type="match status" value="1"/>
</dbReference>
<keyword evidence="13" id="KW-1185">Reference proteome</keyword>
<dbReference type="GO" id="GO:0051301">
    <property type="term" value="P:cell division"/>
    <property type="evidence" value="ECO:0007669"/>
    <property type="project" value="UniProtKB-KW"/>
</dbReference>
<dbReference type="GO" id="GO:0031145">
    <property type="term" value="P:anaphase-promoting complex-dependent catabolic process"/>
    <property type="evidence" value="ECO:0007669"/>
    <property type="project" value="InterPro"/>
</dbReference>
<evidence type="ECO:0000256" key="5">
    <source>
        <dbReference type="ARBA" id="ARBA00022776"/>
    </source>
</evidence>
<dbReference type="SUPFAM" id="SSF52540">
    <property type="entry name" value="P-loop containing nucleoside triphosphate hydrolases"/>
    <property type="match status" value="1"/>
</dbReference>
<feature type="domain" description="RING-type" evidence="11">
    <location>
        <begin position="415"/>
        <end position="458"/>
    </location>
</feature>
<dbReference type="SUPFAM" id="SSF57850">
    <property type="entry name" value="RING/U-box"/>
    <property type="match status" value="1"/>
</dbReference>
<dbReference type="Proteomes" id="UP000289152">
    <property type="component" value="Unassembled WGS sequence"/>
</dbReference>
<gene>
    <name evidence="12" type="ORF">M231_03230</name>
</gene>
<keyword evidence="7" id="KW-0862">Zinc</keyword>
<protein>
    <recommendedName>
        <fullName evidence="1">Anaphase-promoting complex subunit 11</fullName>
    </recommendedName>
</protein>
<feature type="region of interest" description="Disordered" evidence="10">
    <location>
        <begin position="487"/>
        <end position="538"/>
    </location>
</feature>
<dbReference type="Gene3D" id="3.30.40.10">
    <property type="entry name" value="Zinc/RING finger domain, C3HC4 (zinc finger)"/>
    <property type="match status" value="1"/>
</dbReference>
<keyword evidence="3" id="KW-0479">Metal-binding</keyword>
<dbReference type="GO" id="GO:0061630">
    <property type="term" value="F:ubiquitin protein ligase activity"/>
    <property type="evidence" value="ECO:0007669"/>
    <property type="project" value="InterPro"/>
</dbReference>
<dbReference type="GO" id="GO:0005680">
    <property type="term" value="C:anaphase-promoting complex"/>
    <property type="evidence" value="ECO:0007669"/>
    <property type="project" value="InterPro"/>
</dbReference>
<evidence type="ECO:0000256" key="3">
    <source>
        <dbReference type="ARBA" id="ARBA00022723"/>
    </source>
</evidence>
<keyword evidence="6" id="KW-0833">Ubl conjugation pathway</keyword>
<evidence type="ECO:0000259" key="11">
    <source>
        <dbReference type="PROSITE" id="PS50089"/>
    </source>
</evidence>